<evidence type="ECO:0000313" key="3">
    <source>
        <dbReference type="Proteomes" id="UP001155057"/>
    </source>
</evidence>
<comment type="caution">
    <text evidence="2">The sequence shown here is derived from an EMBL/GenBank/DDBJ whole genome shotgun (WGS) entry which is preliminary data.</text>
</comment>
<reference evidence="2" key="1">
    <citation type="submission" date="2022-08" db="EMBL/GenBank/DDBJ databases">
        <title>Genomic Encyclopedia of Type Strains, Phase V (KMG-V): Genome sequencing to study the core and pangenomes of soil and plant-associated prokaryotes.</title>
        <authorList>
            <person name="Whitman W."/>
        </authorList>
    </citation>
    <scope>NUCLEOTIDE SEQUENCE</scope>
    <source>
        <strain evidence="2">SP3049</strain>
    </source>
</reference>
<dbReference type="Proteomes" id="UP001155057">
    <property type="component" value="Unassembled WGS sequence"/>
</dbReference>
<dbReference type="RefSeq" id="WP_183957120.1">
    <property type="nucleotide sequence ID" value="NZ_JACIFB010000020.1"/>
</dbReference>
<protein>
    <submittedName>
        <fullName evidence="2">Uncharacterized protein</fullName>
    </submittedName>
</protein>
<gene>
    <name evidence="2" type="ORF">GGP61_000043</name>
</gene>
<evidence type="ECO:0000313" key="2">
    <source>
        <dbReference type="EMBL" id="MCS3708456.1"/>
    </source>
</evidence>
<proteinExistence type="predicted"/>
<dbReference type="AlphaFoldDB" id="A0A9X2Q2W0"/>
<accession>A0A9X2Q2W0</accession>
<name>A0A9X2Q2W0_9BACT</name>
<organism evidence="2 3">
    <name type="scientific">Salinibacter ruber</name>
    <dbReference type="NCBI Taxonomy" id="146919"/>
    <lineage>
        <taxon>Bacteria</taxon>
        <taxon>Pseudomonadati</taxon>
        <taxon>Rhodothermota</taxon>
        <taxon>Rhodothermia</taxon>
        <taxon>Rhodothermales</taxon>
        <taxon>Salinibacteraceae</taxon>
        <taxon>Salinibacter</taxon>
    </lineage>
</organism>
<sequence length="83" mass="9251">MAHWFYIVDVKTTATESPHALRDGRMVLGLSATEADATAATRADGLGVVYYAELSEDERQSMAARIGERRRTRGWTQRGAKHE</sequence>
<feature type="region of interest" description="Disordered" evidence="1">
    <location>
        <begin position="62"/>
        <end position="83"/>
    </location>
</feature>
<evidence type="ECO:0000256" key="1">
    <source>
        <dbReference type="SAM" id="MobiDB-lite"/>
    </source>
</evidence>
<feature type="compositionally biased region" description="Basic residues" evidence="1">
    <location>
        <begin position="68"/>
        <end position="83"/>
    </location>
</feature>
<dbReference type="EMBL" id="JANUAE010000001">
    <property type="protein sequence ID" value="MCS3708456.1"/>
    <property type="molecule type" value="Genomic_DNA"/>
</dbReference>